<gene>
    <name evidence="4" type="ORF">ETAA8_24400</name>
</gene>
<name>A0A517YAU5_9BACT</name>
<dbReference type="SUPFAM" id="SSF49785">
    <property type="entry name" value="Galactose-binding domain-like"/>
    <property type="match status" value="1"/>
</dbReference>
<dbReference type="InterPro" id="IPR036514">
    <property type="entry name" value="SGNH_hydro_sf"/>
</dbReference>
<feature type="chain" id="PRO_5021972233" evidence="2">
    <location>
        <begin position="29"/>
        <end position="678"/>
    </location>
</feature>
<dbReference type="Proteomes" id="UP000315017">
    <property type="component" value="Chromosome"/>
</dbReference>
<dbReference type="AlphaFoldDB" id="A0A517YAU5"/>
<keyword evidence="5" id="KW-1185">Reference proteome</keyword>
<reference evidence="4 5" key="1">
    <citation type="submission" date="2019-02" db="EMBL/GenBank/DDBJ databases">
        <title>Deep-cultivation of Planctomycetes and their phenomic and genomic characterization uncovers novel biology.</title>
        <authorList>
            <person name="Wiegand S."/>
            <person name="Jogler M."/>
            <person name="Boedeker C."/>
            <person name="Pinto D."/>
            <person name="Vollmers J."/>
            <person name="Rivas-Marin E."/>
            <person name="Kohn T."/>
            <person name="Peeters S.H."/>
            <person name="Heuer A."/>
            <person name="Rast P."/>
            <person name="Oberbeckmann S."/>
            <person name="Bunk B."/>
            <person name="Jeske O."/>
            <person name="Meyerdierks A."/>
            <person name="Storesund J.E."/>
            <person name="Kallscheuer N."/>
            <person name="Luecker S."/>
            <person name="Lage O.M."/>
            <person name="Pohl T."/>
            <person name="Merkel B.J."/>
            <person name="Hornburger P."/>
            <person name="Mueller R.-W."/>
            <person name="Bruemmer F."/>
            <person name="Labrenz M."/>
            <person name="Spormann A.M."/>
            <person name="Op den Camp H."/>
            <person name="Overmann J."/>
            <person name="Amann R."/>
            <person name="Jetten M.S.M."/>
            <person name="Mascher T."/>
            <person name="Medema M.H."/>
            <person name="Devos D.P."/>
            <person name="Kaster A.-K."/>
            <person name="Ovreas L."/>
            <person name="Rohde M."/>
            <person name="Galperin M.Y."/>
            <person name="Jogler C."/>
        </authorList>
    </citation>
    <scope>NUCLEOTIDE SEQUENCE [LARGE SCALE GENOMIC DNA]</scope>
    <source>
        <strain evidence="4 5">ETA_A8</strain>
    </source>
</reference>
<dbReference type="GO" id="GO:0001681">
    <property type="term" value="F:sialate O-acetylesterase activity"/>
    <property type="evidence" value="ECO:0007669"/>
    <property type="project" value="InterPro"/>
</dbReference>
<dbReference type="SUPFAM" id="SSF52266">
    <property type="entry name" value="SGNH hydrolase"/>
    <property type="match status" value="1"/>
</dbReference>
<accession>A0A517YAU5</accession>
<dbReference type="PANTHER" id="PTHR22901">
    <property type="entry name" value="SIALATE O-ACETYLESTERASE"/>
    <property type="match status" value="1"/>
</dbReference>
<evidence type="ECO:0000256" key="2">
    <source>
        <dbReference type="SAM" id="SignalP"/>
    </source>
</evidence>
<dbReference type="InterPro" id="IPR039329">
    <property type="entry name" value="SIAE"/>
</dbReference>
<organism evidence="4 5">
    <name type="scientific">Anatilimnocola aggregata</name>
    <dbReference type="NCBI Taxonomy" id="2528021"/>
    <lineage>
        <taxon>Bacteria</taxon>
        <taxon>Pseudomonadati</taxon>
        <taxon>Planctomycetota</taxon>
        <taxon>Planctomycetia</taxon>
        <taxon>Pirellulales</taxon>
        <taxon>Pirellulaceae</taxon>
        <taxon>Anatilimnocola</taxon>
    </lineage>
</organism>
<dbReference type="InterPro" id="IPR005181">
    <property type="entry name" value="SASA"/>
</dbReference>
<dbReference type="RefSeq" id="WP_145088201.1">
    <property type="nucleotide sequence ID" value="NZ_CP036274.1"/>
</dbReference>
<keyword evidence="1 4" id="KW-0378">Hydrolase</keyword>
<feature type="domain" description="Sialate O-acetylesterase" evidence="3">
    <location>
        <begin position="445"/>
        <end position="561"/>
    </location>
</feature>
<dbReference type="GO" id="GO:0005975">
    <property type="term" value="P:carbohydrate metabolic process"/>
    <property type="evidence" value="ECO:0007669"/>
    <property type="project" value="TreeGrafter"/>
</dbReference>
<dbReference type="Pfam" id="PF03629">
    <property type="entry name" value="SASA"/>
    <property type="match status" value="2"/>
</dbReference>
<evidence type="ECO:0000313" key="5">
    <source>
        <dbReference type="Proteomes" id="UP000315017"/>
    </source>
</evidence>
<keyword evidence="2" id="KW-0732">Signal</keyword>
<evidence type="ECO:0000256" key="1">
    <source>
        <dbReference type="ARBA" id="ARBA00022801"/>
    </source>
</evidence>
<feature type="domain" description="Sialate O-acetylesterase" evidence="3">
    <location>
        <begin position="129"/>
        <end position="231"/>
    </location>
</feature>
<dbReference type="Gene3D" id="3.40.50.1110">
    <property type="entry name" value="SGNH hydrolase"/>
    <property type="match status" value="2"/>
</dbReference>
<proteinExistence type="predicted"/>
<sequence precursor="true">MQSRPHWASLSLACAFCLALIGSSSAIAQPTGPQPWWPTRPTPLPFVHSLFTSDMVLQRDVAAPIWGWSTPGDVVTITFNDEPTDQPAKAGADGKWMTKIGPFPAGGPHKLSIAGSTQRVELTNVLCGDVWLCSGQSNMNWPVRLAQNAEAEVKQASHPQIRSFTVGFYPSLVPLKLPPPARWEQCTPELARNFSAVGYYFARELNQTQKVPIGIIHSSVGATAAEAWVSGPALARLMPEDFPKELADLKQQAGDVGENYDHFAELEKWAAKVDPESAKKKYTSDPELDTSDWQEIDVPQPWEEAGLGDFDGLVWFRHHLEIPAEWAGEDLLLQLSVIKDFDIVWLNGKLLASSQLKGNTRNYTIEGSRVKPGKNLLTVAILNQEGPGGFCSMPSNMALRSVKRPAEKPLRPAGKWKAKKSVSITDLSEPFPEPKVGHYKTITGLYNGMIAPLEPYSIKGVVWYQGEANGPRWLQYRRLLPTLITDWREHFQSGEFPFLIVSLANTNPKQTKPTEPGWAEIRESQWRTARTVPNTGLANTIDTGDGNIHPPNKQEVGRRLALTARHLVYGEKELIYSGPQFSCMKIEGPKNDRIRLSFTHLGGGLAIKEGEEKLTGFAIAGEDKQFVWGNAVIDGDTIVVSSPEVAEPKHVRYGWAWNPLVNLYNKAGLPAVTFRTDE</sequence>
<protein>
    <submittedName>
        <fullName evidence="4">Glycosyl hydrolases family 2, sugar binding domain</fullName>
    </submittedName>
</protein>
<evidence type="ECO:0000259" key="3">
    <source>
        <dbReference type="Pfam" id="PF03629"/>
    </source>
</evidence>
<feature type="signal peptide" evidence="2">
    <location>
        <begin position="1"/>
        <end position="28"/>
    </location>
</feature>
<dbReference type="EMBL" id="CP036274">
    <property type="protein sequence ID" value="QDU27353.1"/>
    <property type="molecule type" value="Genomic_DNA"/>
</dbReference>
<dbReference type="InterPro" id="IPR008979">
    <property type="entry name" value="Galactose-bd-like_sf"/>
</dbReference>
<evidence type="ECO:0000313" key="4">
    <source>
        <dbReference type="EMBL" id="QDU27353.1"/>
    </source>
</evidence>
<dbReference type="KEGG" id="aagg:ETAA8_24400"/>
<dbReference type="PANTHER" id="PTHR22901:SF0">
    <property type="entry name" value="SIALATE O-ACETYLESTERASE"/>
    <property type="match status" value="1"/>
</dbReference>
<dbReference type="OrthoDB" id="9795554at2"/>